<evidence type="ECO:0000256" key="1">
    <source>
        <dbReference type="PROSITE-ProRule" id="PRU00047"/>
    </source>
</evidence>
<keyword evidence="1" id="KW-0863">Zinc-finger</keyword>
<keyword evidence="5" id="KW-1185">Reference proteome</keyword>
<comment type="caution">
    <text evidence="4">The sequence shown here is derived from an EMBL/GenBank/DDBJ whole genome shotgun (WGS) entry which is preliminary data.</text>
</comment>
<dbReference type="InterPro" id="IPR001878">
    <property type="entry name" value="Znf_CCHC"/>
</dbReference>
<sequence length="261" mass="30325">MSDHDDDASDINNDNAQPQQQQNIQPQIITTVWNNNAKFPYLKKDEYEVWAMKMEYWITNNDMNIWKGIKGKNYLASSMPEDHGMISIIWMRQGIIWNAVKASCGNANPKDEKVHAEARILRISHSVIVLQDVLHSLVAESEPEQQVAYEDFEQIDKLDLEEMDIKWQMAMLSVRVNKFEKKAGRKIEFDKKEAARFNKKAVRCYKCLQKGHFARECRAKGGNEKRYSSFKIQELGKKEADTKALITVDTLENWKEHESGI</sequence>
<dbReference type="InterPro" id="IPR036875">
    <property type="entry name" value="Znf_CCHC_sf"/>
</dbReference>
<evidence type="ECO:0000313" key="5">
    <source>
        <dbReference type="Proteomes" id="UP001151760"/>
    </source>
</evidence>
<protein>
    <submittedName>
        <fullName evidence="4">Ribonuclease H-like domain-containing protein</fullName>
    </submittedName>
</protein>
<proteinExistence type="predicted"/>
<dbReference type="SMART" id="SM00343">
    <property type="entry name" value="ZnF_C2HC"/>
    <property type="match status" value="1"/>
</dbReference>
<feature type="domain" description="CCHC-type" evidence="3">
    <location>
        <begin position="203"/>
        <end position="218"/>
    </location>
</feature>
<accession>A0ABQ5DLT3</accession>
<dbReference type="Pfam" id="PF00098">
    <property type="entry name" value="zf-CCHC"/>
    <property type="match status" value="1"/>
</dbReference>
<keyword evidence="1" id="KW-0862">Zinc</keyword>
<evidence type="ECO:0000256" key="2">
    <source>
        <dbReference type="SAM" id="MobiDB-lite"/>
    </source>
</evidence>
<evidence type="ECO:0000313" key="4">
    <source>
        <dbReference type="EMBL" id="GJT40166.1"/>
    </source>
</evidence>
<organism evidence="4 5">
    <name type="scientific">Tanacetum coccineum</name>
    <dbReference type="NCBI Taxonomy" id="301880"/>
    <lineage>
        <taxon>Eukaryota</taxon>
        <taxon>Viridiplantae</taxon>
        <taxon>Streptophyta</taxon>
        <taxon>Embryophyta</taxon>
        <taxon>Tracheophyta</taxon>
        <taxon>Spermatophyta</taxon>
        <taxon>Magnoliopsida</taxon>
        <taxon>eudicotyledons</taxon>
        <taxon>Gunneridae</taxon>
        <taxon>Pentapetalae</taxon>
        <taxon>asterids</taxon>
        <taxon>campanulids</taxon>
        <taxon>Asterales</taxon>
        <taxon>Asteraceae</taxon>
        <taxon>Asteroideae</taxon>
        <taxon>Anthemideae</taxon>
        <taxon>Anthemidinae</taxon>
        <taxon>Tanacetum</taxon>
    </lineage>
</organism>
<reference evidence="4" key="1">
    <citation type="journal article" date="2022" name="Int. J. Mol. Sci.">
        <title>Draft Genome of Tanacetum Coccineum: Genomic Comparison of Closely Related Tanacetum-Family Plants.</title>
        <authorList>
            <person name="Yamashiro T."/>
            <person name="Shiraishi A."/>
            <person name="Nakayama K."/>
            <person name="Satake H."/>
        </authorList>
    </citation>
    <scope>NUCLEOTIDE SEQUENCE</scope>
</reference>
<dbReference type="PROSITE" id="PS50158">
    <property type="entry name" value="ZF_CCHC"/>
    <property type="match status" value="1"/>
</dbReference>
<dbReference type="Gene3D" id="4.10.60.10">
    <property type="entry name" value="Zinc finger, CCHC-type"/>
    <property type="match status" value="1"/>
</dbReference>
<dbReference type="SUPFAM" id="SSF57756">
    <property type="entry name" value="Retrovirus zinc finger-like domains"/>
    <property type="match status" value="1"/>
</dbReference>
<evidence type="ECO:0000259" key="3">
    <source>
        <dbReference type="PROSITE" id="PS50158"/>
    </source>
</evidence>
<gene>
    <name evidence="4" type="ORF">Tco_0940031</name>
</gene>
<reference evidence="4" key="2">
    <citation type="submission" date="2022-01" db="EMBL/GenBank/DDBJ databases">
        <authorList>
            <person name="Yamashiro T."/>
            <person name="Shiraishi A."/>
            <person name="Satake H."/>
            <person name="Nakayama K."/>
        </authorList>
    </citation>
    <scope>NUCLEOTIDE SEQUENCE</scope>
</reference>
<feature type="compositionally biased region" description="Low complexity" evidence="2">
    <location>
        <begin position="10"/>
        <end position="26"/>
    </location>
</feature>
<keyword evidence="1" id="KW-0479">Metal-binding</keyword>
<feature type="region of interest" description="Disordered" evidence="2">
    <location>
        <begin position="1"/>
        <end position="26"/>
    </location>
</feature>
<dbReference type="EMBL" id="BQNB010015448">
    <property type="protein sequence ID" value="GJT40166.1"/>
    <property type="molecule type" value="Genomic_DNA"/>
</dbReference>
<name>A0ABQ5DLT3_9ASTR</name>
<dbReference type="Proteomes" id="UP001151760">
    <property type="component" value="Unassembled WGS sequence"/>
</dbReference>